<accession>A0A8J8SZZ4</accession>
<feature type="region of interest" description="Disordered" evidence="1">
    <location>
        <begin position="56"/>
        <end position="76"/>
    </location>
</feature>
<comment type="caution">
    <text evidence="2">The sequence shown here is derived from an EMBL/GenBank/DDBJ whole genome shotgun (WGS) entry which is preliminary data.</text>
</comment>
<proteinExistence type="predicted"/>
<gene>
    <name evidence="2" type="ORF">FGO68_gene16852</name>
</gene>
<evidence type="ECO:0000256" key="1">
    <source>
        <dbReference type="SAM" id="MobiDB-lite"/>
    </source>
</evidence>
<feature type="compositionally biased region" description="Pro residues" evidence="1">
    <location>
        <begin position="56"/>
        <end position="66"/>
    </location>
</feature>
<name>A0A8J8SZZ4_HALGN</name>
<feature type="region of interest" description="Disordered" evidence="1">
    <location>
        <begin position="92"/>
        <end position="112"/>
    </location>
</feature>
<evidence type="ECO:0000313" key="3">
    <source>
        <dbReference type="Proteomes" id="UP000785679"/>
    </source>
</evidence>
<sequence>MQIKLFQNQEHYTLHFLTTTTTLFLLPLHMQHHHMVFPPRQQAITTIFEYYPADTPPPTAKRPWYPPRDQETRAQPRDSLFERAPRSFGLSNQVRQGVSESKTSQPPCAVTLSPRPALVQSLADTRDQISLPPNQPNQSLHCGGGPCSGRKASETQGENHQEMISRPLMSREVSLTSSQASPQRAETVVSTSSQAEPHTTGNHVVPSDEVLAEKGQPMELVKGSTPQSFELSPSKKFGPLLPADYQTATVVSRDRQIHTKSTPILLRERKNGDRAGKPTTTTTRTLGHVRESPGIYTSLGLPGETHKSLPTSRLNLRVKYLILPRSQFN</sequence>
<feature type="compositionally biased region" description="Polar residues" evidence="1">
    <location>
        <begin position="92"/>
        <end position="106"/>
    </location>
</feature>
<reference evidence="2" key="1">
    <citation type="submission" date="2019-06" db="EMBL/GenBank/DDBJ databases">
        <authorList>
            <person name="Zheng W."/>
        </authorList>
    </citation>
    <scope>NUCLEOTIDE SEQUENCE</scope>
    <source>
        <strain evidence="2">QDHG01</strain>
    </source>
</reference>
<feature type="region of interest" description="Disordered" evidence="1">
    <location>
        <begin position="132"/>
        <end position="161"/>
    </location>
</feature>
<dbReference type="AlphaFoldDB" id="A0A8J8SZZ4"/>
<feature type="compositionally biased region" description="Basic and acidic residues" evidence="1">
    <location>
        <begin position="151"/>
        <end position="161"/>
    </location>
</feature>
<keyword evidence="3" id="KW-1185">Reference proteome</keyword>
<evidence type="ECO:0000313" key="2">
    <source>
        <dbReference type="EMBL" id="TNV76850.1"/>
    </source>
</evidence>
<protein>
    <submittedName>
        <fullName evidence="2">Uncharacterized protein</fullName>
    </submittedName>
</protein>
<organism evidence="2 3">
    <name type="scientific">Halteria grandinella</name>
    <dbReference type="NCBI Taxonomy" id="5974"/>
    <lineage>
        <taxon>Eukaryota</taxon>
        <taxon>Sar</taxon>
        <taxon>Alveolata</taxon>
        <taxon>Ciliophora</taxon>
        <taxon>Intramacronucleata</taxon>
        <taxon>Spirotrichea</taxon>
        <taxon>Stichotrichia</taxon>
        <taxon>Sporadotrichida</taxon>
        <taxon>Halteriidae</taxon>
        <taxon>Halteria</taxon>
    </lineage>
</organism>
<dbReference type="Proteomes" id="UP000785679">
    <property type="component" value="Unassembled WGS sequence"/>
</dbReference>
<dbReference type="EMBL" id="RRYP01012855">
    <property type="protein sequence ID" value="TNV76850.1"/>
    <property type="molecule type" value="Genomic_DNA"/>
</dbReference>